<gene>
    <name evidence="3" type="ORF">C41B8_06587</name>
</gene>
<dbReference type="Gene3D" id="3.40.50.10610">
    <property type="entry name" value="ABC-type transport auxiliary lipoprotein component"/>
    <property type="match status" value="1"/>
</dbReference>
<dbReference type="Pfam" id="PF03886">
    <property type="entry name" value="ABC_trans_aux"/>
    <property type="match status" value="1"/>
</dbReference>
<protein>
    <recommendedName>
        <fullName evidence="2">ABC-type transport auxiliary lipoprotein component domain-containing protein</fullName>
    </recommendedName>
</protein>
<evidence type="ECO:0000256" key="1">
    <source>
        <dbReference type="SAM" id="Phobius"/>
    </source>
</evidence>
<evidence type="ECO:0000313" key="3">
    <source>
        <dbReference type="EMBL" id="KEZ78231.1"/>
    </source>
</evidence>
<feature type="domain" description="ABC-type transport auxiliary lipoprotein component" evidence="2">
    <location>
        <begin position="54"/>
        <end position="218"/>
    </location>
</feature>
<keyword evidence="1" id="KW-1133">Transmembrane helix</keyword>
<dbReference type="InterPro" id="IPR005586">
    <property type="entry name" value="ABC_trans_aux"/>
</dbReference>
<evidence type="ECO:0000313" key="4">
    <source>
        <dbReference type="Proteomes" id="UP000028302"/>
    </source>
</evidence>
<sequence length="239" mass="24934">MPRAVNKEFDMTPQTRFPRRMAVLAIALAGGTLMLGLGGCSVLGGGSDSYPTRYTLDAGSPNTAATSAPSSGYTLDLRPVSAPDWLGSKRMLYRLDYADNAQLSAYTQSSWADTPTSLVGNNLGDALSRSGLFTAVLGDASGRADLALQVELSDFSQHFSSSTTSRGRISATATLLRTDNGEVIAQKHFVSTAPASSANAVGGVSALATADTRLDQDIRQWLAETLAHCGNACPAPKQG</sequence>
<comment type="caution">
    <text evidence="3">The sequence shown here is derived from an EMBL/GenBank/DDBJ whole genome shotgun (WGS) entry which is preliminary data.</text>
</comment>
<dbReference type="EMBL" id="APNK01000006">
    <property type="protein sequence ID" value="KEZ78231.1"/>
    <property type="molecule type" value="Genomic_DNA"/>
</dbReference>
<accession>A0A084INE7</accession>
<dbReference type="eggNOG" id="COG3218">
    <property type="taxonomic scope" value="Bacteria"/>
</dbReference>
<proteinExistence type="predicted"/>
<keyword evidence="4" id="KW-1185">Reference proteome</keyword>
<dbReference type="STRING" id="1304275.C41B8_06587"/>
<keyword evidence="1" id="KW-0812">Transmembrane</keyword>
<dbReference type="AlphaFoldDB" id="A0A084INE7"/>
<dbReference type="Proteomes" id="UP000028302">
    <property type="component" value="Unassembled WGS sequence"/>
</dbReference>
<feature type="transmembrane region" description="Helical" evidence="1">
    <location>
        <begin position="21"/>
        <end position="44"/>
    </location>
</feature>
<evidence type="ECO:0000259" key="2">
    <source>
        <dbReference type="Pfam" id="PF03886"/>
    </source>
</evidence>
<keyword evidence="1" id="KW-0472">Membrane</keyword>
<dbReference type="SUPFAM" id="SSF159594">
    <property type="entry name" value="XCC0632-like"/>
    <property type="match status" value="1"/>
</dbReference>
<organism evidence="3 4">
    <name type="scientific">Salinisphaera hydrothermalis (strain C41B8)</name>
    <dbReference type="NCBI Taxonomy" id="1304275"/>
    <lineage>
        <taxon>Bacteria</taxon>
        <taxon>Pseudomonadati</taxon>
        <taxon>Pseudomonadota</taxon>
        <taxon>Gammaproteobacteria</taxon>
        <taxon>Salinisphaerales</taxon>
        <taxon>Salinisphaeraceae</taxon>
        <taxon>Salinisphaera</taxon>
    </lineage>
</organism>
<reference evidence="3 4" key="1">
    <citation type="submission" date="2013-03" db="EMBL/GenBank/DDBJ databases">
        <title>Salinisphaera hydrothermalis C41B8 Genome Sequencing.</title>
        <authorList>
            <person name="Li C."/>
            <person name="Lai Q."/>
            <person name="Shao Z."/>
        </authorList>
    </citation>
    <scope>NUCLEOTIDE SEQUENCE [LARGE SCALE GENOMIC DNA]</scope>
    <source>
        <strain evidence="3 4">C41B8</strain>
    </source>
</reference>
<name>A0A084INE7_SALHC</name>